<keyword evidence="4 6" id="KW-0067">ATP-binding</keyword>
<dbReference type="Pfam" id="PF00005">
    <property type="entry name" value="ABC_tran"/>
    <property type="match status" value="1"/>
</dbReference>
<keyword evidence="6" id="KW-0378">Hydrolase</keyword>
<sequence>MMLNINRVKKSYGRGKLKQKRPIVKGVSFNCESGKSIGIIGESGSGKSTLGRMIVGIEKPDSGIVTLDGKPVYNKSVRKGRVSAVFQNYKSSIHPYFKVEDVIKEPLKVIHNAKSKSEIDKEIVEILKAVGLDESYLNLYPHMLSGGEAQRVAIARAMIMKPDYVLLDEAISSLDMSIQTQILNLLIELRALYGVSYIFITHDIQAATYICEDLIIFKDGLIQESLHISNLKDSTHPYTNALLEKQLIT</sequence>
<dbReference type="InterPro" id="IPR003593">
    <property type="entry name" value="AAA+_ATPase"/>
</dbReference>
<evidence type="ECO:0000256" key="1">
    <source>
        <dbReference type="ARBA" id="ARBA00005417"/>
    </source>
</evidence>
<feature type="domain" description="ABC transporter" evidence="5">
    <location>
        <begin position="3"/>
        <end position="244"/>
    </location>
</feature>
<reference evidence="6 7" key="1">
    <citation type="submission" date="2017-06" db="EMBL/GenBank/DDBJ databases">
        <authorList>
            <consortium name="Pathogen Informatics"/>
        </authorList>
    </citation>
    <scope>NUCLEOTIDE SEQUENCE [LARGE SCALE GENOMIC DNA]</scope>
    <source>
        <strain evidence="6 7">NCTC13839</strain>
    </source>
</reference>
<dbReference type="GO" id="GO:0016887">
    <property type="term" value="F:ATP hydrolysis activity"/>
    <property type="evidence" value="ECO:0007669"/>
    <property type="project" value="InterPro"/>
</dbReference>
<evidence type="ECO:0000256" key="2">
    <source>
        <dbReference type="ARBA" id="ARBA00022448"/>
    </source>
</evidence>
<dbReference type="InterPro" id="IPR003439">
    <property type="entry name" value="ABC_transporter-like_ATP-bd"/>
</dbReference>
<accession>A0A239Z2R6</accession>
<dbReference type="SMART" id="SM00382">
    <property type="entry name" value="AAA"/>
    <property type="match status" value="1"/>
</dbReference>
<dbReference type="PANTHER" id="PTHR43776:SF7">
    <property type="entry name" value="D,D-DIPEPTIDE TRANSPORT ATP-BINDING PROTEIN DDPF-RELATED"/>
    <property type="match status" value="1"/>
</dbReference>
<dbReference type="InterPro" id="IPR027417">
    <property type="entry name" value="P-loop_NTPase"/>
</dbReference>
<name>A0A239Z2R6_9STAP</name>
<organism evidence="6 7">
    <name type="scientific">Mammaliicoccus stepanovicii</name>
    <dbReference type="NCBI Taxonomy" id="643214"/>
    <lineage>
        <taxon>Bacteria</taxon>
        <taxon>Bacillati</taxon>
        <taxon>Bacillota</taxon>
        <taxon>Bacilli</taxon>
        <taxon>Bacillales</taxon>
        <taxon>Staphylococcaceae</taxon>
        <taxon>Mammaliicoccus</taxon>
    </lineage>
</organism>
<keyword evidence="2" id="KW-0813">Transport</keyword>
<keyword evidence="7" id="KW-1185">Reference proteome</keyword>
<keyword evidence="3" id="KW-0547">Nucleotide-binding</keyword>
<evidence type="ECO:0000256" key="4">
    <source>
        <dbReference type="ARBA" id="ARBA00022840"/>
    </source>
</evidence>
<dbReference type="KEGG" id="sste:SAMEA4384403_1095"/>
<comment type="similarity">
    <text evidence="1">Belongs to the ABC transporter superfamily.</text>
</comment>
<dbReference type="AlphaFoldDB" id="A0A239Z2R6"/>
<dbReference type="Proteomes" id="UP000242084">
    <property type="component" value="Chromosome 1"/>
</dbReference>
<dbReference type="Gene3D" id="3.40.50.300">
    <property type="entry name" value="P-loop containing nucleotide triphosphate hydrolases"/>
    <property type="match status" value="1"/>
</dbReference>
<gene>
    <name evidence="6" type="primary">potA_1</name>
    <name evidence="6" type="ORF">SAMEA4384403_01095</name>
</gene>
<evidence type="ECO:0000313" key="6">
    <source>
        <dbReference type="EMBL" id="SNV65163.1"/>
    </source>
</evidence>
<evidence type="ECO:0000313" key="7">
    <source>
        <dbReference type="Proteomes" id="UP000242084"/>
    </source>
</evidence>
<dbReference type="EC" id="3.6.3.31" evidence="6"/>
<proteinExistence type="inferred from homology"/>
<dbReference type="PANTHER" id="PTHR43776">
    <property type="entry name" value="TRANSPORT ATP-BINDING PROTEIN"/>
    <property type="match status" value="1"/>
</dbReference>
<dbReference type="InterPro" id="IPR050319">
    <property type="entry name" value="ABC_transp_ATP-bind"/>
</dbReference>
<dbReference type="GO" id="GO:0055085">
    <property type="term" value="P:transmembrane transport"/>
    <property type="evidence" value="ECO:0007669"/>
    <property type="project" value="UniProtKB-ARBA"/>
</dbReference>
<dbReference type="SUPFAM" id="SSF52540">
    <property type="entry name" value="P-loop containing nucleoside triphosphate hydrolases"/>
    <property type="match status" value="1"/>
</dbReference>
<dbReference type="PROSITE" id="PS50893">
    <property type="entry name" value="ABC_TRANSPORTER_2"/>
    <property type="match status" value="1"/>
</dbReference>
<evidence type="ECO:0000259" key="5">
    <source>
        <dbReference type="PROSITE" id="PS50893"/>
    </source>
</evidence>
<dbReference type="GO" id="GO:0005524">
    <property type="term" value="F:ATP binding"/>
    <property type="evidence" value="ECO:0007669"/>
    <property type="project" value="UniProtKB-KW"/>
</dbReference>
<dbReference type="InterPro" id="IPR017871">
    <property type="entry name" value="ABC_transporter-like_CS"/>
</dbReference>
<protein>
    <submittedName>
        <fullName evidence="6">ABC transporter ATP-binding protein</fullName>
        <ecNumber evidence="6">3.6.3.31</ecNumber>
    </submittedName>
</protein>
<dbReference type="EMBL" id="LT906462">
    <property type="protein sequence ID" value="SNV65163.1"/>
    <property type="molecule type" value="Genomic_DNA"/>
</dbReference>
<dbReference type="PROSITE" id="PS00211">
    <property type="entry name" value="ABC_TRANSPORTER_1"/>
    <property type="match status" value="1"/>
</dbReference>
<dbReference type="CDD" id="cd03257">
    <property type="entry name" value="ABC_NikE_OppD_transporters"/>
    <property type="match status" value="1"/>
</dbReference>
<evidence type="ECO:0000256" key="3">
    <source>
        <dbReference type="ARBA" id="ARBA00022741"/>
    </source>
</evidence>